<name>A0AAD7KB04_9AGAR</name>
<evidence type="ECO:0000313" key="2">
    <source>
        <dbReference type="EMBL" id="KAJ7782001.1"/>
    </source>
</evidence>
<comment type="caution">
    <text evidence="2">The sequence shown here is derived from an EMBL/GenBank/DDBJ whole genome shotgun (WGS) entry which is preliminary data.</text>
</comment>
<accession>A0AAD7KB04</accession>
<dbReference type="Proteomes" id="UP001215280">
    <property type="component" value="Unassembled WGS sequence"/>
</dbReference>
<dbReference type="EMBL" id="JARJLG010000004">
    <property type="protein sequence ID" value="KAJ7782001.1"/>
    <property type="molecule type" value="Genomic_DNA"/>
</dbReference>
<feature type="region of interest" description="Disordered" evidence="1">
    <location>
        <begin position="326"/>
        <end position="395"/>
    </location>
</feature>
<feature type="compositionally biased region" description="Polar residues" evidence="1">
    <location>
        <begin position="46"/>
        <end position="85"/>
    </location>
</feature>
<reference evidence="2" key="1">
    <citation type="submission" date="2023-03" db="EMBL/GenBank/DDBJ databases">
        <title>Massive genome expansion in bonnet fungi (Mycena s.s.) driven by repeated elements and novel gene families across ecological guilds.</title>
        <authorList>
            <consortium name="Lawrence Berkeley National Laboratory"/>
            <person name="Harder C.B."/>
            <person name="Miyauchi S."/>
            <person name="Viragh M."/>
            <person name="Kuo A."/>
            <person name="Thoen E."/>
            <person name="Andreopoulos B."/>
            <person name="Lu D."/>
            <person name="Skrede I."/>
            <person name="Drula E."/>
            <person name="Henrissat B."/>
            <person name="Morin E."/>
            <person name="Kohler A."/>
            <person name="Barry K."/>
            <person name="LaButti K."/>
            <person name="Morin E."/>
            <person name="Salamov A."/>
            <person name="Lipzen A."/>
            <person name="Mereny Z."/>
            <person name="Hegedus B."/>
            <person name="Baldrian P."/>
            <person name="Stursova M."/>
            <person name="Weitz H."/>
            <person name="Taylor A."/>
            <person name="Grigoriev I.V."/>
            <person name="Nagy L.G."/>
            <person name="Martin F."/>
            <person name="Kauserud H."/>
        </authorList>
    </citation>
    <scope>NUCLEOTIDE SEQUENCE</scope>
    <source>
        <strain evidence="2">CBHHK188m</strain>
    </source>
</reference>
<protein>
    <submittedName>
        <fullName evidence="2">Uncharacterized protein</fullName>
    </submittedName>
</protein>
<organism evidence="2 3">
    <name type="scientific">Mycena maculata</name>
    <dbReference type="NCBI Taxonomy" id="230809"/>
    <lineage>
        <taxon>Eukaryota</taxon>
        <taxon>Fungi</taxon>
        <taxon>Dikarya</taxon>
        <taxon>Basidiomycota</taxon>
        <taxon>Agaricomycotina</taxon>
        <taxon>Agaricomycetes</taxon>
        <taxon>Agaricomycetidae</taxon>
        <taxon>Agaricales</taxon>
        <taxon>Marasmiineae</taxon>
        <taxon>Mycenaceae</taxon>
        <taxon>Mycena</taxon>
    </lineage>
</organism>
<feature type="region of interest" description="Disordered" evidence="1">
    <location>
        <begin position="1"/>
        <end position="113"/>
    </location>
</feature>
<sequence>MTDAKPGSKASRKETPPAPVSPGKVPKKVDVHLPGPSPRTAKAAAQNASPSSKKANSLHNRSASSVSSMKRITDDATNSPSSNKPLSAVNRKRFTTPDTVDDNASVAESSMGAGTIRRTEAERIEYFNNQPDCSNIEPHGVMCTRCNKLVNLGRKQTYAVKPWETHRKRCDQKVSSGSVFNDAASMRSDARSEVARSEAGGARSEAGGAPRTTQTERKAILEADQRAETVQPDQVFCRKCQKWIRLSSRTAYALGNWNAHQAKCADVVISSRVAMAQRKIRLVNDPQAKTFGPRTVECRICATSVALTGESDYTLTDWELHKKRCTSPSSSKAAKKPRAPRSSASTEATVVAGDAEASTSRGTKRHAEDELPVDDPDARAAIRPRKETYQPVEKDPPSMLGWFLLPFKGFLQGFKESMSEAPP</sequence>
<keyword evidence="3" id="KW-1185">Reference proteome</keyword>
<proteinExistence type="predicted"/>
<dbReference type="AlphaFoldDB" id="A0AAD7KB04"/>
<feature type="compositionally biased region" description="Basic and acidic residues" evidence="1">
    <location>
        <begin position="376"/>
        <end position="395"/>
    </location>
</feature>
<evidence type="ECO:0000256" key="1">
    <source>
        <dbReference type="SAM" id="MobiDB-lite"/>
    </source>
</evidence>
<feature type="compositionally biased region" description="Low complexity" evidence="1">
    <location>
        <begin position="197"/>
        <end position="209"/>
    </location>
</feature>
<feature type="region of interest" description="Disordered" evidence="1">
    <location>
        <begin position="183"/>
        <end position="216"/>
    </location>
</feature>
<evidence type="ECO:0000313" key="3">
    <source>
        <dbReference type="Proteomes" id="UP001215280"/>
    </source>
</evidence>
<gene>
    <name evidence="2" type="ORF">DFH07DRAFT_393142</name>
</gene>